<evidence type="ECO:0000256" key="1">
    <source>
        <dbReference type="SAM" id="Phobius"/>
    </source>
</evidence>
<keyword evidence="3" id="KW-1185">Reference proteome</keyword>
<evidence type="ECO:0000313" key="3">
    <source>
        <dbReference type="Proteomes" id="UP000198915"/>
    </source>
</evidence>
<organism evidence="2 3">
    <name type="scientific">Brevibacillus centrosporus</name>
    <dbReference type="NCBI Taxonomy" id="54910"/>
    <lineage>
        <taxon>Bacteria</taxon>
        <taxon>Bacillati</taxon>
        <taxon>Bacillota</taxon>
        <taxon>Bacilli</taxon>
        <taxon>Bacillales</taxon>
        <taxon>Paenibacillaceae</taxon>
        <taxon>Brevibacillus</taxon>
    </lineage>
</organism>
<keyword evidence="1" id="KW-0812">Transmembrane</keyword>
<dbReference type="RefSeq" id="WP_170184280.1">
    <property type="nucleotide sequence ID" value="NZ_BJOE01000001.1"/>
</dbReference>
<dbReference type="GeneID" id="301131705"/>
<sequence length="52" mass="5894">MGKYVEAYNWLLITISSTLLSFVWLSLAWTLSFFISGMVMTTMALVKASLKE</sequence>
<keyword evidence="1" id="KW-1133">Transmembrane helix</keyword>
<feature type="transmembrane region" description="Helical" evidence="1">
    <location>
        <begin position="31"/>
        <end position="50"/>
    </location>
</feature>
<proteinExistence type="predicted"/>
<dbReference type="AlphaFoldDB" id="A0A1I3NHH7"/>
<accession>A0A1I3NHH7</accession>
<dbReference type="Proteomes" id="UP000198915">
    <property type="component" value="Unassembled WGS sequence"/>
</dbReference>
<dbReference type="STRING" id="1884381.SAMN05518846_10259"/>
<protein>
    <submittedName>
        <fullName evidence="2">Uncharacterized protein</fullName>
    </submittedName>
</protein>
<keyword evidence="1" id="KW-0472">Membrane</keyword>
<gene>
    <name evidence="2" type="ORF">SAMN05518846_10259</name>
</gene>
<name>A0A1I3NHH7_9BACL</name>
<reference evidence="3" key="1">
    <citation type="submission" date="2016-10" db="EMBL/GenBank/DDBJ databases">
        <authorList>
            <person name="Varghese N."/>
            <person name="Submissions S."/>
        </authorList>
    </citation>
    <scope>NUCLEOTIDE SEQUENCE [LARGE SCALE GENOMIC DNA]</scope>
    <source>
        <strain evidence="3">OK042</strain>
    </source>
</reference>
<dbReference type="EMBL" id="FORT01000002">
    <property type="protein sequence ID" value="SFJ08206.1"/>
    <property type="molecule type" value="Genomic_DNA"/>
</dbReference>
<feature type="transmembrane region" description="Helical" evidence="1">
    <location>
        <begin position="7"/>
        <end position="25"/>
    </location>
</feature>
<evidence type="ECO:0000313" key="2">
    <source>
        <dbReference type="EMBL" id="SFJ08206.1"/>
    </source>
</evidence>